<dbReference type="Proteomes" id="UP000252415">
    <property type="component" value="Unassembled WGS sequence"/>
</dbReference>
<keyword evidence="3" id="KW-1185">Reference proteome</keyword>
<evidence type="ECO:0000313" key="2">
    <source>
        <dbReference type="EMBL" id="RCW44213.1"/>
    </source>
</evidence>
<feature type="compositionally biased region" description="Low complexity" evidence="1">
    <location>
        <begin position="26"/>
        <end position="46"/>
    </location>
</feature>
<evidence type="ECO:0000313" key="3">
    <source>
        <dbReference type="Proteomes" id="UP000252415"/>
    </source>
</evidence>
<gene>
    <name evidence="2" type="ORF">DFP97_11277</name>
</gene>
<name>A0A368VRD5_9BACL</name>
<evidence type="ECO:0000256" key="1">
    <source>
        <dbReference type="SAM" id="MobiDB-lite"/>
    </source>
</evidence>
<dbReference type="OrthoDB" id="2497506at2"/>
<comment type="caution">
    <text evidence="2">The sequence shown here is derived from an EMBL/GenBank/DDBJ whole genome shotgun (WGS) entry which is preliminary data.</text>
</comment>
<proteinExistence type="predicted"/>
<sequence length="1141" mass="126422">MPGLFNSSSTKKEEKKKTSGGLFNPSTSSASTSKKSSGGGLFKPSSTSSPATNALAPNPLMKPNPFDTAATDRSIANAKLRIENSGWAVNPDKRNPVEKALNLPQDQNWFFDTLDVLNRPQQALFGGMDAILKTANGTPTDREDAFMKGLTGKQKVRGSDLMQGLGVTNKPTKAVTGFIADVATDPLNLIPGKLIGGAVKETGGLFKKGLDAAESVAPPLKTLRETKVQPALEAGKDALGRIFVPKYKWDETLTGGSDPFLKDRYIQTENDIRYMTDEALKGITDAARKSGGLDTGTDVGRIMEKDLRQFEDNPMFEFPDGVRRTTSKRELDNEIIGNKQRIKELGQGVRETNKAMDKQISEVAQALDKNDNALRRMFMSIENKKLKSLQKTDPKALNNPKVMPGFLPNSPALNLLIKIQDETKAQIDDMRTELGLPKVRKKSYTPEEMQKLATDRTFKQLSPSPAFNLLLQRSKDFKAELDELRELRKTSGQQEIADIQRLVDENAAIKEAAKNPVMVPREIPRPVRDMTTDAKIVQAADTLIKSNDDIRQWATANGIPVGEIEGYMRHILSAEEQAARKIVKPNAVDRSSASMNNPSKSILKARKLTGSVEDINEQIGRKFFEPNAFFASALGQKKLIEYGNAVNFRREVLSNPQFARPYVPGKSPAPGNGQTVINTNNYKFLNDPTNPAMADEIGGDYVVTSGVKQALDRYQKLTSDEGIHAFLKAYDAATSGWKKLTLLSPEYHVRNDLGAKFNNYVGGMNPVDIAKYTASATKDVTNALARSKNTPLYNEFKQQGLGSNSQLAVEFARHGNDAEKAFREVVKDESRTALQKGLGTINPLRVFKTSQQLGTAIDQINRFALYKWARETKGMNPRQAADKVKEVQFDYSDLTPTERELFVRAVPFYRWSRNNIPFQIKQLVTNPLKYENVNKAKEEAQNYFGMDPEKESDFTKNSFAFPVSGDGLGTGSMLGLNLPLSDLTKLNEPAKLFADSLSPVIKTPIELGTNYNLFKGRDIEQFKGEQKKMQIPEKILGLNVPGGGTPLGGIPVKTDHALRQLGGNPARQFLNAATIKTEREKEEAATKPAFGITNMLKRYDINETNFYEKKAELRRLMELIDYIEQETGNRPKSVTDIKKGR</sequence>
<protein>
    <recommendedName>
        <fullName evidence="4">Large polyvalent protein associated domain-containing protein</fullName>
    </recommendedName>
</protein>
<feature type="region of interest" description="Disordered" evidence="1">
    <location>
        <begin position="1"/>
        <end position="68"/>
    </location>
</feature>
<reference evidence="2 3" key="1">
    <citation type="submission" date="2018-07" db="EMBL/GenBank/DDBJ databases">
        <title>Genomic Encyclopedia of Type Strains, Phase III (KMG-III): the genomes of soil and plant-associated and newly described type strains.</title>
        <authorList>
            <person name="Whitman W."/>
        </authorList>
    </citation>
    <scope>NUCLEOTIDE SEQUENCE [LARGE SCALE GENOMIC DNA]</scope>
    <source>
        <strain evidence="2 3">CECT 7506</strain>
    </source>
</reference>
<evidence type="ECO:0008006" key="4">
    <source>
        <dbReference type="Google" id="ProtNLM"/>
    </source>
</evidence>
<dbReference type="AlphaFoldDB" id="A0A368VRD5"/>
<dbReference type="RefSeq" id="WP_114381774.1">
    <property type="nucleotide sequence ID" value="NZ_QPJD01000012.1"/>
</dbReference>
<dbReference type="EMBL" id="QPJD01000012">
    <property type="protein sequence ID" value="RCW44213.1"/>
    <property type="molecule type" value="Genomic_DNA"/>
</dbReference>
<accession>A0A368VRD5</accession>
<organism evidence="2 3">
    <name type="scientific">Paenibacillus prosopidis</name>
    <dbReference type="NCBI Taxonomy" id="630520"/>
    <lineage>
        <taxon>Bacteria</taxon>
        <taxon>Bacillati</taxon>
        <taxon>Bacillota</taxon>
        <taxon>Bacilli</taxon>
        <taxon>Bacillales</taxon>
        <taxon>Paenibacillaceae</taxon>
        <taxon>Paenibacillus</taxon>
    </lineage>
</organism>